<evidence type="ECO:0000313" key="3">
    <source>
        <dbReference type="EMBL" id="MBY8886020.1"/>
    </source>
</evidence>
<reference evidence="3 4" key="1">
    <citation type="submission" date="2021-08" db="EMBL/GenBank/DDBJ databases">
        <title>Streptomyces sp. PTM05 isolated from lichen.</title>
        <authorList>
            <person name="Somphong A."/>
            <person name="Phongsopitanun W."/>
            <person name="Tanasupawat S."/>
        </authorList>
    </citation>
    <scope>NUCLEOTIDE SEQUENCE [LARGE SCALE GENOMIC DNA]</scope>
    <source>
        <strain evidence="3 4">Ptm05</strain>
    </source>
</reference>
<accession>A0ABS7QUG2</accession>
<keyword evidence="2" id="KW-0472">Membrane</keyword>
<gene>
    <name evidence="3" type="ORF">K7472_14300</name>
</gene>
<proteinExistence type="predicted"/>
<evidence type="ECO:0000313" key="4">
    <source>
        <dbReference type="Proteomes" id="UP001198565"/>
    </source>
</evidence>
<dbReference type="EMBL" id="JAINVZ010000008">
    <property type="protein sequence ID" value="MBY8886020.1"/>
    <property type="molecule type" value="Genomic_DNA"/>
</dbReference>
<keyword evidence="4" id="KW-1185">Reference proteome</keyword>
<keyword evidence="2" id="KW-0812">Transmembrane</keyword>
<name>A0ABS7QUG2_9ACTN</name>
<protein>
    <submittedName>
        <fullName evidence="3">Uncharacterized protein</fullName>
    </submittedName>
</protein>
<sequence length="76" mass="7901">MTDTSTPGHRGRSHRDARAGSRAGNRTASRAERAEEPTALVRAGQLVVFVIVSTLLVIVGTSVLAGAALLIYTAAK</sequence>
<feature type="region of interest" description="Disordered" evidence="1">
    <location>
        <begin position="1"/>
        <end position="36"/>
    </location>
</feature>
<organism evidence="3 4">
    <name type="scientific">Streptantibioticus parmotrematis</name>
    <dbReference type="NCBI Taxonomy" id="2873249"/>
    <lineage>
        <taxon>Bacteria</taxon>
        <taxon>Bacillati</taxon>
        <taxon>Actinomycetota</taxon>
        <taxon>Actinomycetes</taxon>
        <taxon>Kitasatosporales</taxon>
        <taxon>Streptomycetaceae</taxon>
        <taxon>Streptantibioticus</taxon>
    </lineage>
</organism>
<feature type="transmembrane region" description="Helical" evidence="2">
    <location>
        <begin position="46"/>
        <end position="72"/>
    </location>
</feature>
<dbReference type="Proteomes" id="UP001198565">
    <property type="component" value="Unassembled WGS sequence"/>
</dbReference>
<dbReference type="RefSeq" id="WP_222977844.1">
    <property type="nucleotide sequence ID" value="NZ_JAINVZ010000008.1"/>
</dbReference>
<evidence type="ECO:0000256" key="1">
    <source>
        <dbReference type="SAM" id="MobiDB-lite"/>
    </source>
</evidence>
<evidence type="ECO:0000256" key="2">
    <source>
        <dbReference type="SAM" id="Phobius"/>
    </source>
</evidence>
<comment type="caution">
    <text evidence="3">The sequence shown here is derived from an EMBL/GenBank/DDBJ whole genome shotgun (WGS) entry which is preliminary data.</text>
</comment>
<keyword evidence="2" id="KW-1133">Transmembrane helix</keyword>